<dbReference type="EMBL" id="JNBS01000028">
    <property type="protein sequence ID" value="OQS07922.1"/>
    <property type="molecule type" value="Genomic_DNA"/>
</dbReference>
<dbReference type="AlphaFoldDB" id="A0A1W0ACB0"/>
<dbReference type="GO" id="GO:0008233">
    <property type="term" value="F:peptidase activity"/>
    <property type="evidence" value="ECO:0007669"/>
    <property type="project" value="UniProtKB-KW"/>
</dbReference>
<dbReference type="GO" id="GO:0006508">
    <property type="term" value="P:proteolysis"/>
    <property type="evidence" value="ECO:0007669"/>
    <property type="project" value="UniProtKB-KW"/>
</dbReference>
<proteinExistence type="predicted"/>
<dbReference type="STRING" id="74557.A0A1W0ACB0"/>
<dbReference type="PANTHER" id="PTHR43433:SF5">
    <property type="entry name" value="AB HYDROLASE-1 DOMAIN-CONTAINING PROTEIN"/>
    <property type="match status" value="1"/>
</dbReference>
<feature type="non-terminal residue" evidence="2">
    <location>
        <position position="198"/>
    </location>
</feature>
<accession>A0A1W0ACB0</accession>
<dbReference type="InterPro" id="IPR000073">
    <property type="entry name" value="AB_hydrolase_1"/>
</dbReference>
<gene>
    <name evidence="2" type="ORF">THRCLA_00083</name>
</gene>
<evidence type="ECO:0000313" key="3">
    <source>
        <dbReference type="Proteomes" id="UP000243217"/>
    </source>
</evidence>
<dbReference type="Proteomes" id="UP000243217">
    <property type="component" value="Unassembled WGS sequence"/>
</dbReference>
<keyword evidence="2" id="KW-0378">Hydrolase</keyword>
<protein>
    <submittedName>
        <fullName evidence="2">Serine protease family S33</fullName>
    </submittedName>
</protein>
<feature type="domain" description="AB hydrolase-1" evidence="1">
    <location>
        <begin position="46"/>
        <end position="149"/>
    </location>
</feature>
<organism evidence="2 3">
    <name type="scientific">Thraustotheca clavata</name>
    <dbReference type="NCBI Taxonomy" id="74557"/>
    <lineage>
        <taxon>Eukaryota</taxon>
        <taxon>Sar</taxon>
        <taxon>Stramenopiles</taxon>
        <taxon>Oomycota</taxon>
        <taxon>Saprolegniomycetes</taxon>
        <taxon>Saprolegniales</taxon>
        <taxon>Achlyaceae</taxon>
        <taxon>Thraustotheca</taxon>
    </lineage>
</organism>
<sequence>MVADTHVYTQETCSKHYSCTSHVELSNGLNVEYARHGEANAPEKVLLIMGLHFEKESWLPIIATLLDDPTTYDPSRYELVSFDNRGVGGSDKPWELYSTSQMAQDALLLLDELKWPKAHIVGISMGGMISQELALLAPERVQSLTLMVTAPGFLRGPLPRLHQVAGYLHAGKNLLLPTRKSITNLLMFTLYPNDYLNQ</sequence>
<dbReference type="PANTHER" id="PTHR43433">
    <property type="entry name" value="HYDROLASE, ALPHA/BETA FOLD FAMILY PROTEIN"/>
    <property type="match status" value="1"/>
</dbReference>
<dbReference type="Gene3D" id="3.40.50.1820">
    <property type="entry name" value="alpha/beta hydrolase"/>
    <property type="match status" value="1"/>
</dbReference>
<evidence type="ECO:0000313" key="2">
    <source>
        <dbReference type="EMBL" id="OQS07922.1"/>
    </source>
</evidence>
<dbReference type="Pfam" id="PF00561">
    <property type="entry name" value="Abhydrolase_1"/>
    <property type="match status" value="1"/>
</dbReference>
<dbReference type="SUPFAM" id="SSF53474">
    <property type="entry name" value="alpha/beta-Hydrolases"/>
    <property type="match status" value="1"/>
</dbReference>
<dbReference type="OrthoDB" id="19657at2759"/>
<reference evidence="2 3" key="1">
    <citation type="journal article" date="2014" name="Genome Biol. Evol.">
        <title>The secreted proteins of Achlya hypogyna and Thraustotheca clavata identify the ancestral oomycete secretome and reveal gene acquisitions by horizontal gene transfer.</title>
        <authorList>
            <person name="Misner I."/>
            <person name="Blouin N."/>
            <person name="Leonard G."/>
            <person name="Richards T.A."/>
            <person name="Lane C.E."/>
        </authorList>
    </citation>
    <scope>NUCLEOTIDE SEQUENCE [LARGE SCALE GENOMIC DNA]</scope>
    <source>
        <strain evidence="2 3">ATCC 34112</strain>
    </source>
</reference>
<keyword evidence="2" id="KW-0645">Protease</keyword>
<comment type="caution">
    <text evidence="2">The sequence shown here is derived from an EMBL/GenBank/DDBJ whole genome shotgun (WGS) entry which is preliminary data.</text>
</comment>
<keyword evidence="3" id="KW-1185">Reference proteome</keyword>
<dbReference type="InterPro" id="IPR050471">
    <property type="entry name" value="AB_hydrolase"/>
</dbReference>
<evidence type="ECO:0000259" key="1">
    <source>
        <dbReference type="Pfam" id="PF00561"/>
    </source>
</evidence>
<dbReference type="PRINTS" id="PR00111">
    <property type="entry name" value="ABHYDROLASE"/>
</dbReference>
<name>A0A1W0ACB0_9STRA</name>
<dbReference type="InterPro" id="IPR029058">
    <property type="entry name" value="AB_hydrolase_fold"/>
</dbReference>